<accession>A0A2P2M7P5</accession>
<protein>
    <submittedName>
        <fullName evidence="1">Uncharacterized protein</fullName>
    </submittedName>
</protein>
<reference evidence="1" key="1">
    <citation type="submission" date="2018-02" db="EMBL/GenBank/DDBJ databases">
        <title>Rhizophora mucronata_Transcriptome.</title>
        <authorList>
            <person name="Meera S.P."/>
            <person name="Sreeshan A."/>
            <person name="Augustine A."/>
        </authorList>
    </citation>
    <scope>NUCLEOTIDE SEQUENCE</scope>
    <source>
        <tissue evidence="1">Leaf</tissue>
    </source>
</reference>
<sequence>MIGVGNNMQLMWMLALRILKELSLFKKATGSLLPQPMM</sequence>
<evidence type="ECO:0000313" key="1">
    <source>
        <dbReference type="EMBL" id="MBX26195.1"/>
    </source>
</evidence>
<name>A0A2P2M7P5_RHIMU</name>
<dbReference type="EMBL" id="GGEC01045711">
    <property type="protein sequence ID" value="MBX26195.1"/>
    <property type="molecule type" value="Transcribed_RNA"/>
</dbReference>
<organism evidence="1">
    <name type="scientific">Rhizophora mucronata</name>
    <name type="common">Asiatic mangrove</name>
    <dbReference type="NCBI Taxonomy" id="61149"/>
    <lineage>
        <taxon>Eukaryota</taxon>
        <taxon>Viridiplantae</taxon>
        <taxon>Streptophyta</taxon>
        <taxon>Embryophyta</taxon>
        <taxon>Tracheophyta</taxon>
        <taxon>Spermatophyta</taxon>
        <taxon>Magnoliopsida</taxon>
        <taxon>eudicotyledons</taxon>
        <taxon>Gunneridae</taxon>
        <taxon>Pentapetalae</taxon>
        <taxon>rosids</taxon>
        <taxon>fabids</taxon>
        <taxon>Malpighiales</taxon>
        <taxon>Rhizophoraceae</taxon>
        <taxon>Rhizophora</taxon>
    </lineage>
</organism>
<proteinExistence type="predicted"/>
<dbReference type="AlphaFoldDB" id="A0A2P2M7P5"/>